<accession>A0A8R1I4F0</accession>
<evidence type="ECO:0000313" key="5">
    <source>
        <dbReference type="Proteomes" id="UP000005237"/>
    </source>
</evidence>
<dbReference type="Proteomes" id="UP000005237">
    <property type="component" value="Unassembled WGS sequence"/>
</dbReference>
<dbReference type="Gene3D" id="3.30.20.10">
    <property type="entry name" value="Endochitinase, domain 2"/>
    <property type="match status" value="1"/>
</dbReference>
<keyword evidence="2" id="KW-0732">Signal</keyword>
<dbReference type="Pfam" id="PF00182">
    <property type="entry name" value="Glyco_hydro_19"/>
    <property type="match status" value="1"/>
</dbReference>
<dbReference type="InterPro" id="IPR023346">
    <property type="entry name" value="Lysozyme-like_dom_sf"/>
</dbReference>
<evidence type="ECO:0000256" key="2">
    <source>
        <dbReference type="SAM" id="SignalP"/>
    </source>
</evidence>
<name>A0A8R1I4F0_CAEJA</name>
<dbReference type="PANTHER" id="PTHR47836:SF2">
    <property type="entry name" value="GLYCOSIDE HYDROLASE FAMILY 19 CATALYTIC DOMAIN-CONTAINING PROTEIN"/>
    <property type="match status" value="1"/>
</dbReference>
<dbReference type="GO" id="GO:0016998">
    <property type="term" value="P:cell wall macromolecule catabolic process"/>
    <property type="evidence" value="ECO:0007669"/>
    <property type="project" value="InterPro"/>
</dbReference>
<sequence length="485" mass="53602">MLLWNNLLSILNAIVYSVENMDGFEENLLQDDASGAMNTTILANLSRVHHYGNIDNSIVSAIDYGSASDCPKSAKYGTGPPESCTQPSDPNNLPPSELESWFTKAMFEDLFPFANLGWGSSSCWPYSYEAFVIASRYFPEFGTSVNVSNTVYTAEENKKRDLAAFFAHAIQETGENNIALYDTLADQKASNCFYRGGFYNWFEGGPTSSFLDPKTPGYQPADGASCASAGQYCSASSQITYFYPCSNETVNNTAAPYKGCYFGRGAIQISYNYNYGQFQDWLKTVGISVDLLNEPNLVMTKMDPPLAVMASLWFYMTPQPPKPAMHDIVMGNWNSGAKNKAAGYDGPIFGPTSLIINNECSGEDATNPGGPGESRRIKAFKWFCGYFDAPPGPDDTLSCKNMPVPLDQIFYNLSYQPDWSSTWKEVPCTCAPASYGGLIFYFDPDYYPESFVAQNEHNKMKCIASIYANPSMYSLDNKTSPCLNY</sequence>
<feature type="region of interest" description="Disordered" evidence="1">
    <location>
        <begin position="73"/>
        <end position="94"/>
    </location>
</feature>
<dbReference type="InterPro" id="IPR000726">
    <property type="entry name" value="Glyco_hydro_19_cat"/>
</dbReference>
<dbReference type="Gene3D" id="1.10.530.10">
    <property type="match status" value="1"/>
</dbReference>
<evidence type="ECO:0000259" key="3">
    <source>
        <dbReference type="Pfam" id="PF00182"/>
    </source>
</evidence>
<organism evidence="4 5">
    <name type="scientific">Caenorhabditis japonica</name>
    <dbReference type="NCBI Taxonomy" id="281687"/>
    <lineage>
        <taxon>Eukaryota</taxon>
        <taxon>Metazoa</taxon>
        <taxon>Ecdysozoa</taxon>
        <taxon>Nematoda</taxon>
        <taxon>Chromadorea</taxon>
        <taxon>Rhabditida</taxon>
        <taxon>Rhabditina</taxon>
        <taxon>Rhabditomorpha</taxon>
        <taxon>Rhabditoidea</taxon>
        <taxon>Rhabditidae</taxon>
        <taxon>Peloderinae</taxon>
        <taxon>Caenorhabditis</taxon>
    </lineage>
</organism>
<keyword evidence="5" id="KW-1185">Reference proteome</keyword>
<dbReference type="AlphaFoldDB" id="A0A8R1I4F0"/>
<dbReference type="GO" id="GO:0006032">
    <property type="term" value="P:chitin catabolic process"/>
    <property type="evidence" value="ECO:0007669"/>
    <property type="project" value="InterPro"/>
</dbReference>
<evidence type="ECO:0000256" key="1">
    <source>
        <dbReference type="SAM" id="MobiDB-lite"/>
    </source>
</evidence>
<dbReference type="PANTHER" id="PTHR47836">
    <property type="entry name" value="PROTEIN CBG09520-RELATED"/>
    <property type="match status" value="1"/>
</dbReference>
<feature type="domain" description="Glycoside hydrolase family 19 catalytic" evidence="3">
    <location>
        <begin position="226"/>
        <end position="392"/>
    </location>
</feature>
<feature type="signal peptide" evidence="2">
    <location>
        <begin position="1"/>
        <end position="17"/>
    </location>
</feature>
<proteinExistence type="predicted"/>
<evidence type="ECO:0000313" key="4">
    <source>
        <dbReference type="EnsemblMetazoa" id="CJA16491.1"/>
    </source>
</evidence>
<dbReference type="SUPFAM" id="SSF53955">
    <property type="entry name" value="Lysozyme-like"/>
    <property type="match status" value="1"/>
</dbReference>
<reference evidence="5" key="1">
    <citation type="submission" date="2010-08" db="EMBL/GenBank/DDBJ databases">
        <authorList>
            <consortium name="Caenorhabditis japonica Sequencing Consortium"/>
            <person name="Wilson R.K."/>
        </authorList>
    </citation>
    <scope>NUCLEOTIDE SEQUENCE [LARGE SCALE GENOMIC DNA]</scope>
    <source>
        <strain evidence="5">DF5081</strain>
    </source>
</reference>
<dbReference type="GO" id="GO:0004568">
    <property type="term" value="F:chitinase activity"/>
    <property type="evidence" value="ECO:0007669"/>
    <property type="project" value="InterPro"/>
</dbReference>
<dbReference type="EnsemblMetazoa" id="CJA16491.1">
    <property type="protein sequence ID" value="CJA16491.1"/>
    <property type="gene ID" value="WBGene00135694"/>
</dbReference>
<dbReference type="CDD" id="cd00325">
    <property type="entry name" value="chitinase_GH19"/>
    <property type="match status" value="1"/>
</dbReference>
<reference evidence="4" key="2">
    <citation type="submission" date="2022-06" db="UniProtKB">
        <authorList>
            <consortium name="EnsemblMetazoa"/>
        </authorList>
    </citation>
    <scope>IDENTIFICATION</scope>
    <source>
        <strain evidence="4">DF5081</strain>
    </source>
</reference>
<feature type="chain" id="PRO_5035813179" evidence="2">
    <location>
        <begin position="18"/>
        <end position="485"/>
    </location>
</feature>
<protein>
    <submittedName>
        <fullName evidence="4">Glyco_hydro_19_cat domain-containing protein</fullName>
    </submittedName>
</protein>